<protein>
    <recommendedName>
        <fullName evidence="7">Membrane transporter protein</fullName>
    </recommendedName>
</protein>
<dbReference type="EMBL" id="MN738820">
    <property type="protein sequence ID" value="QHT37727.1"/>
    <property type="molecule type" value="Genomic_DNA"/>
</dbReference>
<dbReference type="PANTHER" id="PTHR43701">
    <property type="entry name" value="MEMBRANE TRANSPORTER PROTEIN MJ0441-RELATED"/>
    <property type="match status" value="1"/>
</dbReference>
<organism evidence="6">
    <name type="scientific">viral metagenome</name>
    <dbReference type="NCBI Taxonomy" id="1070528"/>
    <lineage>
        <taxon>unclassified sequences</taxon>
        <taxon>metagenomes</taxon>
        <taxon>organismal metagenomes</taxon>
    </lineage>
</organism>
<feature type="transmembrane region" description="Helical" evidence="5">
    <location>
        <begin position="12"/>
        <end position="39"/>
    </location>
</feature>
<evidence type="ECO:0000256" key="2">
    <source>
        <dbReference type="ARBA" id="ARBA00022692"/>
    </source>
</evidence>
<reference evidence="6" key="1">
    <citation type="journal article" date="2020" name="Nature">
        <title>Giant virus diversity and host interactions through global metagenomics.</title>
        <authorList>
            <person name="Schulz F."/>
            <person name="Roux S."/>
            <person name="Paez-Espino D."/>
            <person name="Jungbluth S."/>
            <person name="Walsh D.A."/>
            <person name="Denef V.J."/>
            <person name="McMahon K.D."/>
            <person name="Konstantinidis K.T."/>
            <person name="Eloe-Fadrosh E.A."/>
            <person name="Kyrpides N.C."/>
            <person name="Woyke T."/>
        </authorList>
    </citation>
    <scope>NUCLEOTIDE SEQUENCE</scope>
    <source>
        <strain evidence="6">GVMAG-S-ERX556049-19</strain>
    </source>
</reference>
<proteinExistence type="predicted"/>
<evidence type="ECO:0000256" key="5">
    <source>
        <dbReference type="SAM" id="Phobius"/>
    </source>
</evidence>
<name>A0A6C0F7D1_9ZZZZ</name>
<evidence type="ECO:0000256" key="1">
    <source>
        <dbReference type="ARBA" id="ARBA00004141"/>
    </source>
</evidence>
<keyword evidence="3 5" id="KW-1133">Transmembrane helix</keyword>
<keyword evidence="4 5" id="KW-0472">Membrane</keyword>
<dbReference type="AlphaFoldDB" id="A0A6C0F7D1"/>
<accession>A0A6C0F7D1</accession>
<evidence type="ECO:0000256" key="4">
    <source>
        <dbReference type="ARBA" id="ARBA00023136"/>
    </source>
</evidence>
<evidence type="ECO:0000256" key="3">
    <source>
        <dbReference type="ARBA" id="ARBA00022989"/>
    </source>
</evidence>
<feature type="transmembrane region" description="Helical" evidence="5">
    <location>
        <begin position="109"/>
        <end position="130"/>
    </location>
</feature>
<dbReference type="InterPro" id="IPR051598">
    <property type="entry name" value="TSUP/Inactive_protease-like"/>
</dbReference>
<evidence type="ECO:0008006" key="7">
    <source>
        <dbReference type="Google" id="ProtNLM"/>
    </source>
</evidence>
<dbReference type="Pfam" id="PF01925">
    <property type="entry name" value="TauE"/>
    <property type="match status" value="1"/>
</dbReference>
<dbReference type="PANTHER" id="PTHR43701:SF2">
    <property type="entry name" value="MEMBRANE TRANSPORTER PROTEIN YJNA-RELATED"/>
    <property type="match status" value="1"/>
</dbReference>
<dbReference type="GO" id="GO:0016020">
    <property type="term" value="C:membrane"/>
    <property type="evidence" value="ECO:0007669"/>
    <property type="project" value="UniProtKB-SubCell"/>
</dbReference>
<feature type="transmembrane region" description="Helical" evidence="5">
    <location>
        <begin position="76"/>
        <end position="97"/>
    </location>
</feature>
<evidence type="ECO:0000313" key="6">
    <source>
        <dbReference type="EMBL" id="QHT37727.1"/>
    </source>
</evidence>
<keyword evidence="2 5" id="KW-0812">Transmembrane</keyword>
<dbReference type="InterPro" id="IPR002781">
    <property type="entry name" value="TM_pro_TauE-like"/>
</dbReference>
<sequence length="145" mass="16079">MVRLTLLRMILYFLIGALSGISMGIVGVGAGMLTIPLLIYSGLTLQESVGISLIMQLLPQSLPGVMLYYNEGNITYTTIIIALFVVFGSLLGIYLGSYLVNMNYVNLKFMYGNLAGLLIGSGLYIIYTYLLNEDKIEEEKLKRIY</sequence>
<comment type="subcellular location">
    <subcellularLocation>
        <location evidence="1">Membrane</location>
        <topology evidence="1">Multi-pass membrane protein</topology>
    </subcellularLocation>
</comment>